<dbReference type="eggNOG" id="COG0125">
    <property type="taxonomic scope" value="Bacteria"/>
</dbReference>
<dbReference type="PANTHER" id="PTHR10344:SF4">
    <property type="entry name" value="UMP-CMP KINASE 2, MITOCHONDRIAL"/>
    <property type="match status" value="1"/>
</dbReference>
<reference evidence="15" key="1">
    <citation type="journal article" date="2011" name="J. Bacteriol.">
        <title>Genome sequences of eight morphologically diverse alphaproteobacteria.</title>
        <authorList>
            <consortium name="US DOE Joint Genome Institute"/>
            <person name="Brown P.J."/>
            <person name="Kysela D.T."/>
            <person name="Buechlein A."/>
            <person name="Hemmerich C."/>
            <person name="Brun Y.V."/>
        </authorList>
    </citation>
    <scope>NUCLEOTIDE SEQUENCE [LARGE SCALE GENOMIC DNA]</scope>
    <source>
        <strain evidence="15">ATCC 17100 / ATH 3.1.1 / DSM 162 / LMG 4299</strain>
    </source>
</reference>
<organism evidence="14 15">
    <name type="scientific">Rhodomicrobium vannielii (strain ATCC 17100 / DSM 162 / LMG 4299 / NCIMB 10020 / ATH 3.1.1)</name>
    <dbReference type="NCBI Taxonomy" id="648757"/>
    <lineage>
        <taxon>Bacteria</taxon>
        <taxon>Pseudomonadati</taxon>
        <taxon>Pseudomonadota</taxon>
        <taxon>Alphaproteobacteria</taxon>
        <taxon>Hyphomicrobiales</taxon>
        <taxon>Hyphomicrobiaceae</taxon>
        <taxon>Rhodomicrobium</taxon>
    </lineage>
</organism>
<comment type="similarity">
    <text evidence="1 12">Belongs to the thymidylate kinase family.</text>
</comment>
<sequence>MRGRFITLEGGEGAGKTTQAKVLAERLRRKGINVLLTREPGGTPRAEAIREVLLSGKAKRFGALGEAVLFYAARESHLELGIRPALERGTWVICDRFSDSTRAYQGAAGGLPLSVIETIDKAVVGDTRPDLTLIFDLPPELGLKRAAERLRGGVVSAAVGGERAEPAAAAGGSPGAAAGSDVIAPAPLVDAPASDRFETMNLTFHRSLRAEFLAIAKAEPDRCAVVDASDTPNRVEDKVWSIVRDRFQL</sequence>
<feature type="binding site" evidence="12">
    <location>
        <begin position="10"/>
        <end position="17"/>
    </location>
    <ligand>
        <name>ATP</name>
        <dbReference type="ChEBI" id="CHEBI:30616"/>
    </ligand>
</feature>
<dbReference type="GO" id="GO:0006227">
    <property type="term" value="P:dUDP biosynthetic process"/>
    <property type="evidence" value="ECO:0007669"/>
    <property type="project" value="TreeGrafter"/>
</dbReference>
<evidence type="ECO:0000256" key="6">
    <source>
        <dbReference type="ARBA" id="ARBA00022741"/>
    </source>
</evidence>
<dbReference type="AlphaFoldDB" id="E3I5B9"/>
<dbReference type="RefSeq" id="WP_013420022.1">
    <property type="nucleotide sequence ID" value="NC_014664.1"/>
</dbReference>
<proteinExistence type="inferred from homology"/>
<evidence type="ECO:0000256" key="2">
    <source>
        <dbReference type="ARBA" id="ARBA00012980"/>
    </source>
</evidence>
<comment type="catalytic activity">
    <reaction evidence="10 12">
        <text>dTMP + ATP = dTDP + ADP</text>
        <dbReference type="Rhea" id="RHEA:13517"/>
        <dbReference type="ChEBI" id="CHEBI:30616"/>
        <dbReference type="ChEBI" id="CHEBI:58369"/>
        <dbReference type="ChEBI" id="CHEBI:63528"/>
        <dbReference type="ChEBI" id="CHEBI:456216"/>
        <dbReference type="EC" id="2.7.4.9"/>
    </reaction>
</comment>
<dbReference type="CDD" id="cd01672">
    <property type="entry name" value="TMPK"/>
    <property type="match status" value="1"/>
</dbReference>
<keyword evidence="7 12" id="KW-0418">Kinase</keyword>
<evidence type="ECO:0000256" key="4">
    <source>
        <dbReference type="ARBA" id="ARBA00022679"/>
    </source>
</evidence>
<evidence type="ECO:0000256" key="11">
    <source>
        <dbReference type="ARBA" id="ARBA00057735"/>
    </source>
</evidence>
<evidence type="ECO:0000313" key="14">
    <source>
        <dbReference type="EMBL" id="ADP71640.1"/>
    </source>
</evidence>
<dbReference type="InterPro" id="IPR018095">
    <property type="entry name" value="Thymidylate_kin_CS"/>
</dbReference>
<evidence type="ECO:0000256" key="8">
    <source>
        <dbReference type="ARBA" id="ARBA00022840"/>
    </source>
</evidence>
<evidence type="ECO:0000256" key="1">
    <source>
        <dbReference type="ARBA" id="ARBA00009776"/>
    </source>
</evidence>
<evidence type="ECO:0000256" key="9">
    <source>
        <dbReference type="ARBA" id="ARBA00029962"/>
    </source>
</evidence>
<dbReference type="GO" id="GO:0006235">
    <property type="term" value="P:dTTP biosynthetic process"/>
    <property type="evidence" value="ECO:0007669"/>
    <property type="project" value="UniProtKB-UniRule"/>
</dbReference>
<dbReference type="KEGG" id="rva:Rvan_2416"/>
<evidence type="ECO:0000313" key="15">
    <source>
        <dbReference type="Proteomes" id="UP000001399"/>
    </source>
</evidence>
<keyword evidence="6 12" id="KW-0547">Nucleotide-binding</keyword>
<dbReference type="EMBL" id="CP002292">
    <property type="protein sequence ID" value="ADP71640.1"/>
    <property type="molecule type" value="Genomic_DNA"/>
</dbReference>
<dbReference type="Gene3D" id="3.40.50.300">
    <property type="entry name" value="P-loop containing nucleotide triphosphate hydrolases"/>
    <property type="match status" value="1"/>
</dbReference>
<keyword evidence="8 12" id="KW-0067">ATP-binding</keyword>
<evidence type="ECO:0000256" key="5">
    <source>
        <dbReference type="ARBA" id="ARBA00022727"/>
    </source>
</evidence>
<accession>E3I5B9</accession>
<dbReference type="HAMAP" id="MF_00165">
    <property type="entry name" value="Thymidylate_kinase"/>
    <property type="match status" value="1"/>
</dbReference>
<dbReference type="NCBIfam" id="TIGR00041">
    <property type="entry name" value="DTMP_kinase"/>
    <property type="match status" value="1"/>
</dbReference>
<keyword evidence="4 12" id="KW-0808">Transferase</keyword>
<dbReference type="SUPFAM" id="SSF52540">
    <property type="entry name" value="P-loop containing nucleoside triphosphate hydrolases"/>
    <property type="match status" value="1"/>
</dbReference>
<dbReference type="PROSITE" id="PS01331">
    <property type="entry name" value="THYMIDYLATE_KINASE"/>
    <property type="match status" value="1"/>
</dbReference>
<dbReference type="FunFam" id="3.40.50.300:FF:000225">
    <property type="entry name" value="Thymidylate kinase"/>
    <property type="match status" value="1"/>
</dbReference>
<name>E3I5B9_RHOVT</name>
<dbReference type="GO" id="GO:0005829">
    <property type="term" value="C:cytosol"/>
    <property type="evidence" value="ECO:0007669"/>
    <property type="project" value="TreeGrafter"/>
</dbReference>
<dbReference type="PANTHER" id="PTHR10344">
    <property type="entry name" value="THYMIDYLATE KINASE"/>
    <property type="match status" value="1"/>
</dbReference>
<protein>
    <recommendedName>
        <fullName evidence="3 12">Thymidylate kinase</fullName>
        <ecNumber evidence="2 12">2.7.4.9</ecNumber>
    </recommendedName>
    <alternativeName>
        <fullName evidence="9 12">dTMP kinase</fullName>
    </alternativeName>
</protein>
<evidence type="ECO:0000256" key="10">
    <source>
        <dbReference type="ARBA" id="ARBA00048743"/>
    </source>
</evidence>
<evidence type="ECO:0000256" key="3">
    <source>
        <dbReference type="ARBA" id="ARBA00017144"/>
    </source>
</evidence>
<dbReference type="InterPro" id="IPR027417">
    <property type="entry name" value="P-loop_NTPase"/>
</dbReference>
<evidence type="ECO:0000256" key="12">
    <source>
        <dbReference type="HAMAP-Rule" id="MF_00165"/>
    </source>
</evidence>
<dbReference type="GO" id="GO:0006233">
    <property type="term" value="P:dTDP biosynthetic process"/>
    <property type="evidence" value="ECO:0007669"/>
    <property type="project" value="InterPro"/>
</dbReference>
<feature type="domain" description="Thymidylate kinase-like" evidence="13">
    <location>
        <begin position="8"/>
        <end position="149"/>
    </location>
</feature>
<dbReference type="InterPro" id="IPR039430">
    <property type="entry name" value="Thymidylate_kin-like_dom"/>
</dbReference>
<dbReference type="Proteomes" id="UP000001399">
    <property type="component" value="Chromosome"/>
</dbReference>
<dbReference type="InterPro" id="IPR018094">
    <property type="entry name" value="Thymidylate_kinase"/>
</dbReference>
<evidence type="ECO:0000259" key="13">
    <source>
        <dbReference type="Pfam" id="PF02223"/>
    </source>
</evidence>
<dbReference type="EC" id="2.7.4.9" evidence="2 12"/>
<comment type="function">
    <text evidence="11 12">Phosphorylation of dTMP to form dTDP in both de novo and salvage pathways of dTTP synthesis.</text>
</comment>
<dbReference type="GO" id="GO:0005524">
    <property type="term" value="F:ATP binding"/>
    <property type="evidence" value="ECO:0007669"/>
    <property type="project" value="UniProtKB-UniRule"/>
</dbReference>
<gene>
    <name evidence="12" type="primary">tmk</name>
    <name evidence="14" type="ordered locus">Rvan_2416</name>
</gene>
<dbReference type="Pfam" id="PF02223">
    <property type="entry name" value="Thymidylate_kin"/>
    <property type="match status" value="1"/>
</dbReference>
<dbReference type="HOGENOM" id="CLU_049131_0_0_5"/>
<keyword evidence="15" id="KW-1185">Reference proteome</keyword>
<keyword evidence="5 12" id="KW-0545">Nucleotide biosynthesis</keyword>
<dbReference type="STRING" id="648757.Rvan_2416"/>
<dbReference type="GO" id="GO:0004798">
    <property type="term" value="F:dTMP kinase activity"/>
    <property type="evidence" value="ECO:0007669"/>
    <property type="project" value="UniProtKB-UniRule"/>
</dbReference>
<dbReference type="OrthoDB" id="9774907at2"/>
<evidence type="ECO:0000256" key="7">
    <source>
        <dbReference type="ARBA" id="ARBA00022777"/>
    </source>
</evidence>